<dbReference type="GO" id="GO:0003677">
    <property type="term" value="F:DNA binding"/>
    <property type="evidence" value="ECO:0007669"/>
    <property type="project" value="InterPro"/>
</dbReference>
<feature type="domain" description="HTH cro/C1-type" evidence="2">
    <location>
        <begin position="8"/>
        <end position="64"/>
    </location>
</feature>
<feature type="transmembrane region" description="Helical" evidence="1">
    <location>
        <begin position="159"/>
        <end position="177"/>
    </location>
</feature>
<keyword evidence="1" id="KW-0812">Transmembrane</keyword>
<dbReference type="AlphaFoldDB" id="A0A9X2BMC6"/>
<name>A0A9X2BMC6_9FLAO</name>
<feature type="transmembrane region" description="Helical" evidence="1">
    <location>
        <begin position="109"/>
        <end position="126"/>
    </location>
</feature>
<dbReference type="SMART" id="SM00530">
    <property type="entry name" value="HTH_XRE"/>
    <property type="match status" value="1"/>
</dbReference>
<reference evidence="3" key="1">
    <citation type="submission" date="2022-04" db="EMBL/GenBank/DDBJ databases">
        <title>Flavobacterium pygoscelis sp. nov. isolated from Chinstrap chick (Pygoscelis antarcticus).</title>
        <authorList>
            <person name="Irgang R."/>
            <person name="Poblete-Morales M."/>
            <person name="Avendano-Herrera R."/>
        </authorList>
    </citation>
    <scope>NUCLEOTIDE SEQUENCE</scope>
    <source>
        <strain evidence="3">I-SCBP12n</strain>
    </source>
</reference>
<dbReference type="EMBL" id="JALNUB010000002">
    <property type="protein sequence ID" value="MCK8140875.1"/>
    <property type="molecule type" value="Genomic_DNA"/>
</dbReference>
<dbReference type="PROSITE" id="PS50943">
    <property type="entry name" value="HTH_CROC1"/>
    <property type="match status" value="1"/>
</dbReference>
<evidence type="ECO:0000259" key="2">
    <source>
        <dbReference type="PROSITE" id="PS50943"/>
    </source>
</evidence>
<evidence type="ECO:0000256" key="1">
    <source>
        <dbReference type="SAM" id="Phobius"/>
    </source>
</evidence>
<dbReference type="Proteomes" id="UP001139260">
    <property type="component" value="Unassembled WGS sequence"/>
</dbReference>
<accession>A0A9X2BMC6</accession>
<protein>
    <submittedName>
        <fullName evidence="3">Helix-turn-helix domain-containing protein</fullName>
    </submittedName>
</protein>
<evidence type="ECO:0000313" key="4">
    <source>
        <dbReference type="Proteomes" id="UP001139260"/>
    </source>
</evidence>
<comment type="caution">
    <text evidence="3">The sequence shown here is derived from an EMBL/GenBank/DDBJ whole genome shotgun (WGS) entry which is preliminary data.</text>
</comment>
<evidence type="ECO:0000313" key="3">
    <source>
        <dbReference type="EMBL" id="MCK8140875.1"/>
    </source>
</evidence>
<dbReference type="RefSeq" id="WP_248427519.1">
    <property type="nucleotide sequence ID" value="NZ_JALNUB010000002.1"/>
</dbReference>
<gene>
    <name evidence="3" type="ORF">MW871_03110</name>
</gene>
<dbReference type="InterPro" id="IPR010982">
    <property type="entry name" value="Lambda_DNA-bd_dom_sf"/>
</dbReference>
<dbReference type="Gene3D" id="1.10.260.40">
    <property type="entry name" value="lambda repressor-like DNA-binding domains"/>
    <property type="match status" value="1"/>
</dbReference>
<feature type="transmembrane region" description="Helical" evidence="1">
    <location>
        <begin position="76"/>
        <end position="97"/>
    </location>
</feature>
<keyword evidence="1" id="KW-0472">Membrane</keyword>
<keyword evidence="4" id="KW-1185">Reference proteome</keyword>
<organism evidence="3 4">
    <name type="scientific">Flavobacterium pygoscelis</name>
    <dbReference type="NCBI Taxonomy" id="2893176"/>
    <lineage>
        <taxon>Bacteria</taxon>
        <taxon>Pseudomonadati</taxon>
        <taxon>Bacteroidota</taxon>
        <taxon>Flavobacteriia</taxon>
        <taxon>Flavobacteriales</taxon>
        <taxon>Flavobacteriaceae</taxon>
        <taxon>Flavobacterium</taxon>
    </lineage>
</organism>
<feature type="transmembrane region" description="Helical" evidence="1">
    <location>
        <begin position="135"/>
        <end position="153"/>
    </location>
</feature>
<dbReference type="Pfam" id="PF01381">
    <property type="entry name" value="HTH_3"/>
    <property type="match status" value="1"/>
</dbReference>
<proteinExistence type="predicted"/>
<keyword evidence="1" id="KW-1133">Transmembrane helix</keyword>
<dbReference type="SUPFAM" id="SSF47413">
    <property type="entry name" value="lambda repressor-like DNA-binding domains"/>
    <property type="match status" value="1"/>
</dbReference>
<dbReference type="CDD" id="cd00093">
    <property type="entry name" value="HTH_XRE"/>
    <property type="match status" value="1"/>
</dbReference>
<dbReference type="InterPro" id="IPR001387">
    <property type="entry name" value="Cro/C1-type_HTH"/>
</dbReference>
<sequence>MISIGELVYNSRKDKKITQEELAEISKVNLRTIQRIENNQNKPRESTLKLIFDVLEINNTISEFKQNKITKNYAELFFEYMFLIVINLVLMGIIGWLTLDSEANLNSRFAALLLSFFIPIFIVLLTKNINKTERLLKFGSGLFLYIIASIISVGFPTAFLTGLVVCLSIALFTLFYGDNFMNREKSPDL</sequence>